<name>A0A917U4X0_9ACTN</name>
<dbReference type="SUPFAM" id="SSF50370">
    <property type="entry name" value="Ricin B-like lectins"/>
    <property type="match status" value="1"/>
</dbReference>
<comment type="similarity">
    <text evidence="2">Belongs to the faeC family.</text>
</comment>
<dbReference type="EMBL" id="BMNB01000027">
    <property type="protein sequence ID" value="GGM57253.1"/>
    <property type="molecule type" value="Genomic_DNA"/>
</dbReference>
<comment type="subcellular location">
    <subcellularLocation>
        <location evidence="1">Secreted</location>
    </subcellularLocation>
</comment>
<feature type="compositionally biased region" description="Pro residues" evidence="10">
    <location>
        <begin position="195"/>
        <end position="205"/>
    </location>
</feature>
<evidence type="ECO:0000256" key="10">
    <source>
        <dbReference type="SAM" id="MobiDB-lite"/>
    </source>
</evidence>
<dbReference type="PANTHER" id="PTHR38050">
    <property type="match status" value="1"/>
</dbReference>
<keyword evidence="3" id="KW-0964">Secreted</keyword>
<reference evidence="13" key="2">
    <citation type="submission" date="2020-09" db="EMBL/GenBank/DDBJ databases">
        <authorList>
            <person name="Sun Q."/>
            <person name="Zhou Y."/>
        </authorList>
    </citation>
    <scope>NUCLEOTIDE SEQUENCE</scope>
    <source>
        <strain evidence="13">CGMCC 4.7312</strain>
    </source>
</reference>
<dbReference type="Gene3D" id="2.80.10.50">
    <property type="match status" value="3"/>
</dbReference>
<dbReference type="PROSITE" id="PS51318">
    <property type="entry name" value="TAT"/>
    <property type="match status" value="1"/>
</dbReference>
<evidence type="ECO:0000256" key="9">
    <source>
        <dbReference type="ARBA" id="ARBA00025250"/>
    </source>
</evidence>
<dbReference type="PANTHER" id="PTHR38050:SF1">
    <property type="entry name" value="FERULOYL ESTERASE C"/>
    <property type="match status" value="1"/>
</dbReference>
<feature type="signal peptide" evidence="11">
    <location>
        <begin position="1"/>
        <end position="36"/>
    </location>
</feature>
<feature type="chain" id="PRO_5038449409" description="Ricin B lectin domain-containing protein" evidence="11">
    <location>
        <begin position="37"/>
        <end position="468"/>
    </location>
</feature>
<comment type="function">
    <text evidence="9">Involved in degradation of plant cell walls. Hydrolyzes the feruloyl-arabinose ester bond in arabinoxylans, and the feruloyl-galactose ester bond in pectin. Active against paranitrophenyl-acetate, methyl ferulate and wheat arabinoxylan.</text>
</comment>
<keyword evidence="8" id="KW-0624">Polysaccharide degradation</keyword>
<organism evidence="13 14">
    <name type="scientific">Micromonospora sonchi</name>
    <dbReference type="NCBI Taxonomy" id="1763543"/>
    <lineage>
        <taxon>Bacteria</taxon>
        <taxon>Bacillati</taxon>
        <taxon>Actinomycetota</taxon>
        <taxon>Actinomycetes</taxon>
        <taxon>Micromonosporales</taxon>
        <taxon>Micromonosporaceae</taxon>
        <taxon>Micromonospora</taxon>
    </lineage>
</organism>
<keyword evidence="6" id="KW-0378">Hydrolase</keyword>
<reference evidence="13" key="1">
    <citation type="journal article" date="2014" name="Int. J. Syst. Evol. Microbiol.">
        <title>Complete genome sequence of Corynebacterium casei LMG S-19264T (=DSM 44701T), isolated from a smear-ripened cheese.</title>
        <authorList>
            <consortium name="US DOE Joint Genome Institute (JGI-PGF)"/>
            <person name="Walter F."/>
            <person name="Albersmeier A."/>
            <person name="Kalinowski J."/>
            <person name="Ruckert C."/>
        </authorList>
    </citation>
    <scope>NUCLEOTIDE SEQUENCE</scope>
    <source>
        <strain evidence="13">CGMCC 4.7312</strain>
    </source>
</reference>
<evidence type="ECO:0000256" key="11">
    <source>
        <dbReference type="SAM" id="SignalP"/>
    </source>
</evidence>
<proteinExistence type="inferred from homology"/>
<dbReference type="InterPro" id="IPR000772">
    <property type="entry name" value="Ricin_B_lectin"/>
</dbReference>
<dbReference type="CDD" id="cd23446">
    <property type="entry name" value="beta-trefoil_Ricin_1_3Gal43A"/>
    <property type="match status" value="1"/>
</dbReference>
<evidence type="ECO:0000256" key="5">
    <source>
        <dbReference type="ARBA" id="ARBA00022729"/>
    </source>
</evidence>
<dbReference type="PROSITE" id="PS50231">
    <property type="entry name" value="RICIN_B_LECTIN"/>
    <property type="match status" value="1"/>
</dbReference>
<dbReference type="Gene3D" id="3.40.50.1820">
    <property type="entry name" value="alpha/beta hydrolase"/>
    <property type="match status" value="1"/>
</dbReference>
<dbReference type="SMART" id="SM00458">
    <property type="entry name" value="RICIN"/>
    <property type="match status" value="1"/>
</dbReference>
<feature type="compositionally biased region" description="Polar residues" evidence="10">
    <location>
        <begin position="214"/>
        <end position="227"/>
    </location>
</feature>
<accession>A0A917U4X0</accession>
<keyword evidence="7" id="KW-0119">Carbohydrate metabolism</keyword>
<feature type="domain" description="Ricin B lectin" evidence="12">
    <location>
        <begin position="51"/>
        <end position="187"/>
    </location>
</feature>
<keyword evidence="5 11" id="KW-0732">Signal</keyword>
<dbReference type="InterPro" id="IPR043595">
    <property type="entry name" value="FaeB/C/D"/>
</dbReference>
<keyword evidence="14" id="KW-1185">Reference proteome</keyword>
<dbReference type="InterPro" id="IPR029058">
    <property type="entry name" value="AB_hydrolase_fold"/>
</dbReference>
<protein>
    <recommendedName>
        <fullName evidence="12">Ricin B lectin domain-containing protein</fullName>
    </recommendedName>
</protein>
<dbReference type="InterPro" id="IPR035992">
    <property type="entry name" value="Ricin_B-like_lectins"/>
</dbReference>
<evidence type="ECO:0000256" key="7">
    <source>
        <dbReference type="ARBA" id="ARBA00023277"/>
    </source>
</evidence>
<evidence type="ECO:0000313" key="14">
    <source>
        <dbReference type="Proteomes" id="UP000608890"/>
    </source>
</evidence>
<evidence type="ECO:0000256" key="1">
    <source>
        <dbReference type="ARBA" id="ARBA00004613"/>
    </source>
</evidence>
<dbReference type="GO" id="GO:0030600">
    <property type="term" value="F:feruloyl esterase activity"/>
    <property type="evidence" value="ECO:0007669"/>
    <property type="project" value="InterPro"/>
</dbReference>
<dbReference type="InterPro" id="IPR006311">
    <property type="entry name" value="TAT_signal"/>
</dbReference>
<dbReference type="Proteomes" id="UP000608890">
    <property type="component" value="Unassembled WGS sequence"/>
</dbReference>
<dbReference type="GO" id="GO:0045493">
    <property type="term" value="P:xylan catabolic process"/>
    <property type="evidence" value="ECO:0007669"/>
    <property type="project" value="UniProtKB-KW"/>
</dbReference>
<comment type="caution">
    <text evidence="13">The sequence shown here is derived from an EMBL/GenBank/DDBJ whole genome shotgun (WGS) entry which is preliminary data.</text>
</comment>
<dbReference type="Pfam" id="PF14200">
    <property type="entry name" value="RicinB_lectin_2"/>
    <property type="match status" value="2"/>
</dbReference>
<gene>
    <name evidence="13" type="ORF">GCM10011608_47700</name>
</gene>
<evidence type="ECO:0000256" key="2">
    <source>
        <dbReference type="ARBA" id="ARBA00010278"/>
    </source>
</evidence>
<evidence type="ECO:0000256" key="3">
    <source>
        <dbReference type="ARBA" id="ARBA00022525"/>
    </source>
</evidence>
<sequence length="468" mass="49790">MKAIGEARPTSPRRRRWRQGLAAAAAAVLVAGTLVAANAAPAAAATVDTNAWYVLVNRNSGKALDVYGLATNDGARISQWTRNNGANQQWQFVDSGGGYYRLKSRHSGKVLDVYNFSTADGGAIVQWSDGNGTNQQFRLADSDGGHVRLVSRHSGKVVEVQGASTADGANIVQYADWNGTNQQWQLVRVDGGGDPSPPPSTPPPGGSGCGKAPTLSSGTHTIQSNGKSRQFILRVPANYNNTNPYRLIFAFHWRGGTMQEISNGGTSGAAWSYYGQQEQSNNSAILVAPQGFGNGWGNAGGEDVTFVDDMIRRIESDLCINPRQRFALGFSWGGGMSYALACARADAFRAVAVISGAQISGCSGGTQPIAYFGLHGITDNVLSIGQGRSLRDTFVRNNGCTQQSPREPASGSRTHVTTTYSGCRAGYPVQWAAFDNGHMPGPVDGTYAESGVTTWTKGEIWRFFAQFS</sequence>
<feature type="region of interest" description="Disordered" evidence="10">
    <location>
        <begin position="189"/>
        <end position="227"/>
    </location>
</feature>
<evidence type="ECO:0000256" key="4">
    <source>
        <dbReference type="ARBA" id="ARBA00022651"/>
    </source>
</evidence>
<dbReference type="RefSeq" id="WP_189048075.1">
    <property type="nucleotide sequence ID" value="NZ_BMNB01000027.1"/>
</dbReference>
<evidence type="ECO:0000256" key="6">
    <source>
        <dbReference type="ARBA" id="ARBA00022801"/>
    </source>
</evidence>
<evidence type="ECO:0000313" key="13">
    <source>
        <dbReference type="EMBL" id="GGM57253.1"/>
    </source>
</evidence>
<keyword evidence="4" id="KW-0858">Xylan degradation</keyword>
<evidence type="ECO:0000259" key="12">
    <source>
        <dbReference type="SMART" id="SM00458"/>
    </source>
</evidence>
<dbReference type="SUPFAM" id="SSF53474">
    <property type="entry name" value="alpha/beta-Hydrolases"/>
    <property type="match status" value="1"/>
</dbReference>
<dbReference type="GO" id="GO:0005576">
    <property type="term" value="C:extracellular region"/>
    <property type="evidence" value="ECO:0007669"/>
    <property type="project" value="UniProtKB-SubCell"/>
</dbReference>
<evidence type="ECO:0000256" key="8">
    <source>
        <dbReference type="ARBA" id="ARBA00023326"/>
    </source>
</evidence>
<dbReference type="AlphaFoldDB" id="A0A917U4X0"/>